<keyword evidence="4" id="KW-1185">Reference proteome</keyword>
<keyword evidence="1" id="KW-0472">Membrane</keyword>
<gene>
    <name evidence="3" type="ORF">DFA_01005</name>
</gene>
<proteinExistence type="predicted"/>
<sequence>MFIPRFHKTLAVGVVVAACATVASGVLTNQLQNSAYGLWNSAYGKGTLSSTAQSNFFARNTNIYNNNILRTGVGRTTYLKGTGAYSDTSYDDFARGHLGAFDWAPIPTERHDSGLHGSALAGVIVAAVIGGLLALVGIISSICAWRNHQHMKRSTLYADYRSNVRVLNKDPYSDSGAPREFYRESHRAGLNSGYHNEVLASERFHTENGSTFSRFGDREHLVPRNVVGSSSAVNGESLTFHN</sequence>
<keyword evidence="1" id="KW-0812">Transmembrane</keyword>
<keyword evidence="2" id="KW-0732">Signal</keyword>
<dbReference type="KEGG" id="dfa:DFA_01005"/>
<evidence type="ECO:0000256" key="2">
    <source>
        <dbReference type="SAM" id="SignalP"/>
    </source>
</evidence>
<dbReference type="EMBL" id="GL883010">
    <property type="protein sequence ID" value="EGG21130.1"/>
    <property type="molecule type" value="Genomic_DNA"/>
</dbReference>
<evidence type="ECO:0000256" key="1">
    <source>
        <dbReference type="SAM" id="Phobius"/>
    </source>
</evidence>
<dbReference type="PROSITE" id="PS51257">
    <property type="entry name" value="PROKAR_LIPOPROTEIN"/>
    <property type="match status" value="1"/>
</dbReference>
<evidence type="ECO:0000313" key="3">
    <source>
        <dbReference type="EMBL" id="EGG21130.1"/>
    </source>
</evidence>
<reference evidence="4" key="1">
    <citation type="journal article" date="2011" name="Genome Res.">
        <title>Phylogeny-wide analysis of social amoeba genomes highlights ancient origins for complex intercellular communication.</title>
        <authorList>
            <person name="Heidel A.J."/>
            <person name="Lawal H.M."/>
            <person name="Felder M."/>
            <person name="Schilde C."/>
            <person name="Helps N.R."/>
            <person name="Tunggal B."/>
            <person name="Rivero F."/>
            <person name="John U."/>
            <person name="Schleicher M."/>
            <person name="Eichinger L."/>
            <person name="Platzer M."/>
            <person name="Noegel A.A."/>
            <person name="Schaap P."/>
            <person name="Gloeckner G."/>
        </authorList>
    </citation>
    <scope>NUCLEOTIDE SEQUENCE [LARGE SCALE GENOMIC DNA]</scope>
    <source>
        <strain evidence="4">SH3</strain>
    </source>
</reference>
<feature type="signal peptide" evidence="2">
    <location>
        <begin position="1"/>
        <end position="25"/>
    </location>
</feature>
<dbReference type="Proteomes" id="UP000007797">
    <property type="component" value="Unassembled WGS sequence"/>
</dbReference>
<name>F4PV14_CACFS</name>
<feature type="transmembrane region" description="Helical" evidence="1">
    <location>
        <begin position="119"/>
        <end position="145"/>
    </location>
</feature>
<accession>F4PV14</accession>
<protein>
    <submittedName>
        <fullName evidence="3">Uncharacterized protein</fullName>
    </submittedName>
</protein>
<evidence type="ECO:0000313" key="4">
    <source>
        <dbReference type="Proteomes" id="UP000007797"/>
    </source>
</evidence>
<dbReference type="OrthoDB" id="19337at2759"/>
<dbReference type="OMA" id="EYYRESH"/>
<dbReference type="RefSeq" id="XP_004358980.1">
    <property type="nucleotide sequence ID" value="XM_004358923.1"/>
</dbReference>
<dbReference type="AlphaFoldDB" id="F4PV14"/>
<feature type="chain" id="PRO_5003320351" evidence="2">
    <location>
        <begin position="26"/>
        <end position="242"/>
    </location>
</feature>
<organism evidence="3 4">
    <name type="scientific">Cavenderia fasciculata</name>
    <name type="common">Slime mold</name>
    <name type="synonym">Dictyostelium fasciculatum</name>
    <dbReference type="NCBI Taxonomy" id="261658"/>
    <lineage>
        <taxon>Eukaryota</taxon>
        <taxon>Amoebozoa</taxon>
        <taxon>Evosea</taxon>
        <taxon>Eumycetozoa</taxon>
        <taxon>Dictyostelia</taxon>
        <taxon>Acytosteliales</taxon>
        <taxon>Cavenderiaceae</taxon>
        <taxon>Cavenderia</taxon>
    </lineage>
</organism>
<keyword evidence="1" id="KW-1133">Transmembrane helix</keyword>
<dbReference type="GeneID" id="14873198"/>